<dbReference type="InterPro" id="IPR036513">
    <property type="entry name" value="STAS_dom_sf"/>
</dbReference>
<dbReference type="PROSITE" id="PS50801">
    <property type="entry name" value="STAS"/>
    <property type="match status" value="1"/>
</dbReference>
<proteinExistence type="inferred from homology"/>
<evidence type="ECO:0000313" key="4">
    <source>
        <dbReference type="EMBL" id="RGX24587.1"/>
    </source>
</evidence>
<protein>
    <recommendedName>
        <fullName evidence="2">Anti-sigma factor antagonist</fullName>
    </recommendedName>
</protein>
<feature type="domain" description="STAS" evidence="3">
    <location>
        <begin position="1"/>
        <end position="90"/>
    </location>
</feature>
<dbReference type="Pfam" id="PF01740">
    <property type="entry name" value="STAS"/>
    <property type="match status" value="1"/>
</dbReference>
<dbReference type="OrthoDB" id="9794628at2"/>
<dbReference type="CDD" id="cd07043">
    <property type="entry name" value="STAS_anti-anti-sigma_factors"/>
    <property type="match status" value="1"/>
</dbReference>
<dbReference type="EMBL" id="QSBM01000021">
    <property type="protein sequence ID" value="RGX24587.1"/>
    <property type="molecule type" value="Genomic_DNA"/>
</dbReference>
<organism evidence="4 5">
    <name type="scientific">Enterocloster asparagiformis</name>
    <dbReference type="NCBI Taxonomy" id="333367"/>
    <lineage>
        <taxon>Bacteria</taxon>
        <taxon>Bacillati</taxon>
        <taxon>Bacillota</taxon>
        <taxon>Clostridia</taxon>
        <taxon>Lachnospirales</taxon>
        <taxon>Lachnospiraceae</taxon>
        <taxon>Enterocloster</taxon>
    </lineage>
</organism>
<dbReference type="SUPFAM" id="SSF52091">
    <property type="entry name" value="SpoIIaa-like"/>
    <property type="match status" value="1"/>
</dbReference>
<dbReference type="InterPro" id="IPR002645">
    <property type="entry name" value="STAS_dom"/>
</dbReference>
<evidence type="ECO:0000259" key="3">
    <source>
        <dbReference type="PROSITE" id="PS50801"/>
    </source>
</evidence>
<dbReference type="AlphaFoldDB" id="A0A413F984"/>
<reference evidence="4 5" key="1">
    <citation type="submission" date="2018-08" db="EMBL/GenBank/DDBJ databases">
        <title>A genome reference for cultivated species of the human gut microbiota.</title>
        <authorList>
            <person name="Zou Y."/>
            <person name="Xue W."/>
            <person name="Luo G."/>
        </authorList>
    </citation>
    <scope>NUCLEOTIDE SEQUENCE [LARGE SCALE GENOMIC DNA]</scope>
    <source>
        <strain evidence="4 5">AF04-15</strain>
    </source>
</reference>
<dbReference type="PANTHER" id="PTHR33495">
    <property type="entry name" value="ANTI-SIGMA FACTOR ANTAGONIST TM_1081-RELATED-RELATED"/>
    <property type="match status" value="1"/>
</dbReference>
<dbReference type="RefSeq" id="WP_007719687.1">
    <property type="nucleotide sequence ID" value="NZ_BAABXR010000001.1"/>
</dbReference>
<evidence type="ECO:0000256" key="1">
    <source>
        <dbReference type="ARBA" id="ARBA00009013"/>
    </source>
</evidence>
<comment type="similarity">
    <text evidence="1 2">Belongs to the anti-sigma-factor antagonist family.</text>
</comment>
<gene>
    <name evidence="4" type="ORF">DWV29_22755</name>
</gene>
<dbReference type="GO" id="GO:0043856">
    <property type="term" value="F:anti-sigma factor antagonist activity"/>
    <property type="evidence" value="ECO:0007669"/>
    <property type="project" value="InterPro"/>
</dbReference>
<evidence type="ECO:0000256" key="2">
    <source>
        <dbReference type="RuleBase" id="RU003749"/>
    </source>
</evidence>
<dbReference type="InterPro" id="IPR003658">
    <property type="entry name" value="Anti-sigma_ant"/>
</dbReference>
<accession>A0A413F984</accession>
<dbReference type="NCBIfam" id="TIGR00377">
    <property type="entry name" value="ant_ant_sig"/>
    <property type="match status" value="1"/>
</dbReference>
<dbReference type="Proteomes" id="UP000283880">
    <property type="component" value="Unassembled WGS sequence"/>
</dbReference>
<dbReference type="Gene3D" id="3.30.750.24">
    <property type="entry name" value="STAS domain"/>
    <property type="match status" value="1"/>
</dbReference>
<sequence length="90" mass="9806">MAEIKTEAKISVAQAPRLEAQLKEVLEQTGEDIVVNMEDTTYISSVGLRVFASVQKKVNAGGRSMVLINVKPQILEIFEVTGFVGVLTVE</sequence>
<comment type="caution">
    <text evidence="4">The sequence shown here is derived from an EMBL/GenBank/DDBJ whole genome shotgun (WGS) entry which is preliminary data.</text>
</comment>
<name>A0A413F984_9FIRM</name>
<evidence type="ECO:0000313" key="5">
    <source>
        <dbReference type="Proteomes" id="UP000283880"/>
    </source>
</evidence>